<dbReference type="GO" id="GO:0042545">
    <property type="term" value="P:cell wall modification"/>
    <property type="evidence" value="ECO:0007669"/>
    <property type="project" value="InterPro"/>
</dbReference>
<keyword evidence="9" id="KW-1185">Reference proteome</keyword>
<dbReference type="InterPro" id="IPR012334">
    <property type="entry name" value="Pectin_lyas_fold"/>
</dbReference>
<dbReference type="EMBL" id="PKPP01010926">
    <property type="protein sequence ID" value="PWA45133.1"/>
    <property type="molecule type" value="Genomic_DNA"/>
</dbReference>
<dbReference type="PANTHER" id="PTHR31707">
    <property type="entry name" value="PECTINESTERASE"/>
    <property type="match status" value="1"/>
</dbReference>
<organism evidence="8 9">
    <name type="scientific">Artemisia annua</name>
    <name type="common">Sweet wormwood</name>
    <dbReference type="NCBI Taxonomy" id="35608"/>
    <lineage>
        <taxon>Eukaryota</taxon>
        <taxon>Viridiplantae</taxon>
        <taxon>Streptophyta</taxon>
        <taxon>Embryophyta</taxon>
        <taxon>Tracheophyta</taxon>
        <taxon>Spermatophyta</taxon>
        <taxon>Magnoliopsida</taxon>
        <taxon>eudicotyledons</taxon>
        <taxon>Gunneridae</taxon>
        <taxon>Pentapetalae</taxon>
        <taxon>asterids</taxon>
        <taxon>campanulids</taxon>
        <taxon>Asterales</taxon>
        <taxon>Asteraceae</taxon>
        <taxon>Asteroideae</taxon>
        <taxon>Anthemideae</taxon>
        <taxon>Artemisiinae</taxon>
        <taxon>Artemisia</taxon>
    </lineage>
</organism>
<evidence type="ECO:0000313" key="8">
    <source>
        <dbReference type="EMBL" id="PWA45133.1"/>
    </source>
</evidence>
<feature type="region of interest" description="Disordered" evidence="6">
    <location>
        <begin position="1"/>
        <end position="30"/>
    </location>
</feature>
<evidence type="ECO:0000313" key="9">
    <source>
        <dbReference type="Proteomes" id="UP000245207"/>
    </source>
</evidence>
<comment type="catalytic activity">
    <reaction evidence="5">
        <text>[(1-&gt;4)-alpha-D-galacturonosyl methyl ester](n) + n H2O = [(1-&gt;4)-alpha-D-galacturonosyl](n) + n methanol + n H(+)</text>
        <dbReference type="Rhea" id="RHEA:22380"/>
        <dbReference type="Rhea" id="RHEA-COMP:14570"/>
        <dbReference type="Rhea" id="RHEA-COMP:14573"/>
        <dbReference type="ChEBI" id="CHEBI:15377"/>
        <dbReference type="ChEBI" id="CHEBI:15378"/>
        <dbReference type="ChEBI" id="CHEBI:17790"/>
        <dbReference type="ChEBI" id="CHEBI:140522"/>
        <dbReference type="ChEBI" id="CHEBI:140523"/>
        <dbReference type="EC" id="3.1.1.11"/>
    </reaction>
</comment>
<evidence type="ECO:0000256" key="6">
    <source>
        <dbReference type="SAM" id="MobiDB-lite"/>
    </source>
</evidence>
<dbReference type="InterPro" id="IPR011050">
    <property type="entry name" value="Pectin_lyase_fold/virulence"/>
</dbReference>
<dbReference type="InterPro" id="IPR000070">
    <property type="entry name" value="Pectinesterase_cat"/>
</dbReference>
<comment type="caution">
    <text evidence="8">The sequence shown here is derived from an EMBL/GenBank/DDBJ whole genome shotgun (WGS) entry which is preliminary data.</text>
</comment>
<comment type="pathway">
    <text evidence="1">Glycan metabolism; pectin degradation; 2-dehydro-3-deoxy-D-gluconate from pectin: step 1/5.</text>
</comment>
<dbReference type="GO" id="GO:0030599">
    <property type="term" value="F:pectinesterase activity"/>
    <property type="evidence" value="ECO:0007669"/>
    <property type="project" value="UniProtKB-EC"/>
</dbReference>
<evidence type="ECO:0000256" key="4">
    <source>
        <dbReference type="ARBA" id="ARBA00023316"/>
    </source>
</evidence>
<feature type="domain" description="Pectinesterase catalytic" evidence="7">
    <location>
        <begin position="76"/>
        <end position="117"/>
    </location>
</feature>
<dbReference type="UniPathway" id="UPA00545">
    <property type="reaction ID" value="UER00823"/>
</dbReference>
<keyword evidence="4" id="KW-0961">Cell wall biogenesis/degradation</keyword>
<dbReference type="STRING" id="35608.A0A2U1L816"/>
<dbReference type="AlphaFoldDB" id="A0A2U1L816"/>
<evidence type="ECO:0000256" key="3">
    <source>
        <dbReference type="ARBA" id="ARBA00023085"/>
    </source>
</evidence>
<dbReference type="OrthoDB" id="2019149at2759"/>
<accession>A0A2U1L816</accession>
<evidence type="ECO:0000256" key="2">
    <source>
        <dbReference type="ARBA" id="ARBA00022801"/>
    </source>
</evidence>
<keyword evidence="3" id="KW-0063">Aspartyl esterase</keyword>
<keyword evidence="2" id="KW-0378">Hydrolase</keyword>
<evidence type="ECO:0000259" key="7">
    <source>
        <dbReference type="Pfam" id="PF01095"/>
    </source>
</evidence>
<evidence type="ECO:0000256" key="1">
    <source>
        <dbReference type="ARBA" id="ARBA00005184"/>
    </source>
</evidence>
<protein>
    <submittedName>
        <fullName evidence="8">Pectin methylesterase 2</fullName>
    </submittedName>
</protein>
<dbReference type="Proteomes" id="UP000245207">
    <property type="component" value="Unassembled WGS sequence"/>
</dbReference>
<evidence type="ECO:0000256" key="5">
    <source>
        <dbReference type="ARBA" id="ARBA00047928"/>
    </source>
</evidence>
<reference evidence="8 9" key="1">
    <citation type="journal article" date="2018" name="Mol. Plant">
        <title>The genome of Artemisia annua provides insight into the evolution of Asteraceae family and artemisinin biosynthesis.</title>
        <authorList>
            <person name="Shen Q."/>
            <person name="Zhang L."/>
            <person name="Liao Z."/>
            <person name="Wang S."/>
            <person name="Yan T."/>
            <person name="Shi P."/>
            <person name="Liu M."/>
            <person name="Fu X."/>
            <person name="Pan Q."/>
            <person name="Wang Y."/>
            <person name="Lv Z."/>
            <person name="Lu X."/>
            <person name="Zhang F."/>
            <person name="Jiang W."/>
            <person name="Ma Y."/>
            <person name="Chen M."/>
            <person name="Hao X."/>
            <person name="Li L."/>
            <person name="Tang Y."/>
            <person name="Lv G."/>
            <person name="Zhou Y."/>
            <person name="Sun X."/>
            <person name="Brodelius P.E."/>
            <person name="Rose J.K.C."/>
            <person name="Tang K."/>
        </authorList>
    </citation>
    <scope>NUCLEOTIDE SEQUENCE [LARGE SCALE GENOMIC DNA]</scope>
    <source>
        <strain evidence="9">cv. Huhao1</strain>
        <tissue evidence="8">Leaf</tissue>
    </source>
</reference>
<dbReference type="Pfam" id="PF01095">
    <property type="entry name" value="Pectinesterase"/>
    <property type="match status" value="1"/>
</dbReference>
<dbReference type="Gene3D" id="2.160.20.10">
    <property type="entry name" value="Single-stranded right-handed beta-helix, Pectin lyase-like"/>
    <property type="match status" value="1"/>
</dbReference>
<dbReference type="GO" id="GO:0045490">
    <property type="term" value="P:pectin catabolic process"/>
    <property type="evidence" value="ECO:0007669"/>
    <property type="project" value="UniProtKB-UniPathway"/>
</dbReference>
<sequence length="145" mass="15877">MVDLSDSDGMADLSDSNGQDHSQKLRPESDVLNETSQVYKSFAAVDTAFHSEFRSTYMQSTEFDDPMVCNSIQEPVTAIVGDRFLAQGITFQNTSGAANHQAVALRVGSDLSAFYQCGKLKIVCRSLHVFNLFQKLTQTANLTGV</sequence>
<dbReference type="SUPFAM" id="SSF51126">
    <property type="entry name" value="Pectin lyase-like"/>
    <property type="match status" value="1"/>
</dbReference>
<name>A0A2U1L816_ARTAN</name>
<gene>
    <name evidence="8" type="ORF">CTI12_AA520290</name>
</gene>
<proteinExistence type="predicted"/>